<gene>
    <name evidence="4" type="ORF">C7435_3189</name>
</gene>
<feature type="compositionally biased region" description="Low complexity" evidence="1">
    <location>
        <begin position="156"/>
        <end position="165"/>
    </location>
</feature>
<evidence type="ECO:0000259" key="2">
    <source>
        <dbReference type="Pfam" id="PF05233"/>
    </source>
</evidence>
<evidence type="ECO:0000313" key="4">
    <source>
        <dbReference type="EMBL" id="RKQ94215.1"/>
    </source>
</evidence>
<dbReference type="AlphaFoldDB" id="A0A495CY60"/>
<dbReference type="OrthoDB" id="9795345at2"/>
<dbReference type="EMBL" id="RBIM01000008">
    <property type="protein sequence ID" value="RKQ94215.1"/>
    <property type="molecule type" value="Genomic_DNA"/>
</dbReference>
<evidence type="ECO:0000256" key="1">
    <source>
        <dbReference type="SAM" id="MobiDB-lite"/>
    </source>
</evidence>
<evidence type="ECO:0000313" key="5">
    <source>
        <dbReference type="Proteomes" id="UP000273675"/>
    </source>
</evidence>
<dbReference type="Pfam" id="PF07879">
    <property type="entry name" value="PHB_acc_N"/>
    <property type="match status" value="1"/>
</dbReference>
<name>A0A495CY60_9PROT</name>
<dbReference type="InterPro" id="IPR010134">
    <property type="entry name" value="PHA_reg_PhaR"/>
</dbReference>
<dbReference type="RefSeq" id="WP_083635241.1">
    <property type="nucleotide sequence ID" value="NZ_RBIM01000008.1"/>
</dbReference>
<feature type="domain" description="PHA accumulation regulator DNA-binding N-terminal" evidence="3">
    <location>
        <begin position="12"/>
        <end position="72"/>
    </location>
</feature>
<dbReference type="GO" id="GO:0006355">
    <property type="term" value="P:regulation of DNA-templated transcription"/>
    <property type="evidence" value="ECO:0007669"/>
    <property type="project" value="InterPro"/>
</dbReference>
<feature type="compositionally biased region" description="Basic and acidic residues" evidence="1">
    <location>
        <begin position="166"/>
        <end position="182"/>
    </location>
</feature>
<dbReference type="Proteomes" id="UP000273675">
    <property type="component" value="Unassembled WGS sequence"/>
</dbReference>
<proteinExistence type="predicted"/>
<feature type="region of interest" description="Disordered" evidence="1">
    <location>
        <begin position="156"/>
        <end position="182"/>
    </location>
</feature>
<accession>A0A495CY60</accession>
<dbReference type="InterPro" id="IPR012909">
    <property type="entry name" value="PHA_DNA-bd_N"/>
</dbReference>
<dbReference type="NCBIfam" id="TIGR01848">
    <property type="entry name" value="PHA_reg_PhaR"/>
    <property type="match status" value="1"/>
</dbReference>
<dbReference type="Pfam" id="PF05233">
    <property type="entry name" value="PHB_acc"/>
    <property type="match status" value="1"/>
</dbReference>
<evidence type="ECO:0000259" key="3">
    <source>
        <dbReference type="Pfam" id="PF07879"/>
    </source>
</evidence>
<feature type="domain" description="PHB accumulation regulatory" evidence="2">
    <location>
        <begin position="76"/>
        <end position="115"/>
    </location>
</feature>
<comment type="caution">
    <text evidence="4">The sequence shown here is derived from an EMBL/GenBank/DDBJ whole genome shotgun (WGS) entry which is preliminary data.</text>
</comment>
<dbReference type="InterPro" id="IPR007897">
    <property type="entry name" value="PHB_accumulat"/>
</dbReference>
<organism evidence="4 5">
    <name type="scientific">Maricaulis maris</name>
    <dbReference type="NCBI Taxonomy" id="74318"/>
    <lineage>
        <taxon>Bacteria</taxon>
        <taxon>Pseudomonadati</taxon>
        <taxon>Pseudomonadota</taxon>
        <taxon>Alphaproteobacteria</taxon>
        <taxon>Maricaulales</taxon>
        <taxon>Maricaulaceae</taxon>
        <taxon>Maricaulis</taxon>
    </lineage>
</organism>
<sequence length="201" mass="22472">MTKSNGKGAGIVIKKYANRRLYDTSTSQYVTLDYLRDLVKKGTDFQVVDAKSGDDLTRGVLAQIIFEEESRGANLLPVDFLRQLIGFYGDSLQSVVPGYLQMSMNSFSQQQEEFRDKMSEAMSSPQATMAMLEEQTRRNMELFGQTMRMFTPFQAGAASGATTSADSKETDSPDSKPEDLSALREELDSLRAKMDQLLDKK</sequence>
<reference evidence="4 5" key="1">
    <citation type="submission" date="2018-10" db="EMBL/GenBank/DDBJ databases">
        <title>Genomic Encyclopedia of Type Strains, Phase IV (KMG-IV): sequencing the most valuable type-strain genomes for metagenomic binning, comparative biology and taxonomic classification.</title>
        <authorList>
            <person name="Goeker M."/>
        </authorList>
    </citation>
    <scope>NUCLEOTIDE SEQUENCE [LARGE SCALE GENOMIC DNA]</scope>
    <source>
        <strain evidence="4 5">DSM 4734</strain>
    </source>
</reference>
<protein>
    <submittedName>
        <fullName evidence="4">Polyhydroxyalkanoate synthesis repressor PhaR</fullName>
    </submittedName>
</protein>